<evidence type="ECO:0000313" key="4">
    <source>
        <dbReference type="Proteomes" id="UP000261174"/>
    </source>
</evidence>
<dbReference type="Proteomes" id="UP000261174">
    <property type="component" value="Unassembled WGS sequence"/>
</dbReference>
<gene>
    <name evidence="3" type="ORF">DXN04_05235</name>
</gene>
<protein>
    <submittedName>
        <fullName evidence="3">Alpha/beta hydrolase</fullName>
    </submittedName>
</protein>
<dbReference type="Gene3D" id="3.40.50.1820">
    <property type="entry name" value="alpha/beta hydrolase"/>
    <property type="match status" value="1"/>
</dbReference>
<dbReference type="PANTHER" id="PTHR43265">
    <property type="entry name" value="ESTERASE ESTD"/>
    <property type="match status" value="1"/>
</dbReference>
<evidence type="ECO:0000313" key="3">
    <source>
        <dbReference type="EMBL" id="RFM36901.1"/>
    </source>
</evidence>
<evidence type="ECO:0000256" key="1">
    <source>
        <dbReference type="SAM" id="SignalP"/>
    </source>
</evidence>
<dbReference type="PANTHER" id="PTHR43265:SF1">
    <property type="entry name" value="ESTERASE ESTD"/>
    <property type="match status" value="1"/>
</dbReference>
<dbReference type="InterPro" id="IPR000073">
    <property type="entry name" value="AB_hydrolase_1"/>
</dbReference>
<name>A0A3E1P9R0_9BACT</name>
<dbReference type="InterPro" id="IPR053145">
    <property type="entry name" value="AB_hydrolase_Est10"/>
</dbReference>
<dbReference type="RefSeq" id="WP_116852221.1">
    <property type="nucleotide sequence ID" value="NZ_QTJV01000001.1"/>
</dbReference>
<feature type="signal peptide" evidence="1">
    <location>
        <begin position="1"/>
        <end position="17"/>
    </location>
</feature>
<feature type="domain" description="AB hydrolase-1" evidence="2">
    <location>
        <begin position="49"/>
        <end position="316"/>
    </location>
</feature>
<feature type="chain" id="PRO_5017621909" evidence="1">
    <location>
        <begin position="18"/>
        <end position="359"/>
    </location>
</feature>
<organism evidence="3 4">
    <name type="scientific">Chitinophaga silvisoli</name>
    <dbReference type="NCBI Taxonomy" id="2291814"/>
    <lineage>
        <taxon>Bacteria</taxon>
        <taxon>Pseudomonadati</taxon>
        <taxon>Bacteroidota</taxon>
        <taxon>Chitinophagia</taxon>
        <taxon>Chitinophagales</taxon>
        <taxon>Chitinophagaceae</taxon>
        <taxon>Chitinophaga</taxon>
    </lineage>
</organism>
<proteinExistence type="predicted"/>
<dbReference type="InterPro" id="IPR029058">
    <property type="entry name" value="AB_hydrolase_fold"/>
</dbReference>
<dbReference type="Pfam" id="PF00561">
    <property type="entry name" value="Abhydrolase_1"/>
    <property type="match status" value="1"/>
</dbReference>
<evidence type="ECO:0000259" key="2">
    <source>
        <dbReference type="Pfam" id="PF00561"/>
    </source>
</evidence>
<accession>A0A3E1P9R0</accession>
<keyword evidence="3" id="KW-0378">Hydrolase</keyword>
<comment type="caution">
    <text evidence="3">The sequence shown here is derived from an EMBL/GenBank/DDBJ whole genome shotgun (WGS) entry which is preliminary data.</text>
</comment>
<keyword evidence="4" id="KW-1185">Reference proteome</keyword>
<dbReference type="SUPFAM" id="SSF53474">
    <property type="entry name" value="alpha/beta-Hydrolases"/>
    <property type="match status" value="1"/>
</dbReference>
<dbReference type="AlphaFoldDB" id="A0A3E1P9R0"/>
<keyword evidence="1" id="KW-0732">Signal</keyword>
<dbReference type="EMBL" id="QTJV01000001">
    <property type="protein sequence ID" value="RFM36901.1"/>
    <property type="molecule type" value="Genomic_DNA"/>
</dbReference>
<dbReference type="GO" id="GO:0052689">
    <property type="term" value="F:carboxylic ester hydrolase activity"/>
    <property type="evidence" value="ECO:0007669"/>
    <property type="project" value="TreeGrafter"/>
</dbReference>
<dbReference type="OrthoDB" id="9809549at2"/>
<sequence>MMRLLLILLLVSVQGMAQIVSRDVEFYNADSSIHFGGTLTLPAGLQSFPAVVLVSGTGKQDRDGTMAGHKMFKVIAEYLSTNGIAVLRVDDRGTGTTTGDYEKATTADFAADAVTAVAFLKAYPGVKGVGLVGHSEGGAAAYMAAVNSKDVRFMISLAGLATTGLKALQTQNRAIVASAGIPVLMQQRFNQVNDIMFDTAYAYAASPDMAQHLRNAFTVWNEQDLAKGEQDSVYRKSRDHFFFPLESYVRLATGPWYRYNVRFDPVPWLKRVKVPVLAINGDKDIMVDADENLGNYRKYVKKVTVVKMPGLNHLFQHCVTCTMQEPAKLKEDFAPEVLKEMVAWINGMKIDVKGVQFIK</sequence>
<reference evidence="3 4" key="1">
    <citation type="submission" date="2018-08" db="EMBL/GenBank/DDBJ databases">
        <title>Chitinophaga sp. K20C18050901, a novel bacterium isolated from forest soil.</title>
        <authorList>
            <person name="Wang C."/>
        </authorList>
    </citation>
    <scope>NUCLEOTIDE SEQUENCE [LARGE SCALE GENOMIC DNA]</scope>
    <source>
        <strain evidence="3 4">K20C18050901</strain>
    </source>
</reference>